<organism evidence="2 3">
    <name type="scientific">Gouania willdenowi</name>
    <name type="common">Blunt-snouted clingfish</name>
    <name type="synonym">Lepadogaster willdenowi</name>
    <dbReference type="NCBI Taxonomy" id="441366"/>
    <lineage>
        <taxon>Eukaryota</taxon>
        <taxon>Metazoa</taxon>
        <taxon>Chordata</taxon>
        <taxon>Craniata</taxon>
        <taxon>Vertebrata</taxon>
        <taxon>Euteleostomi</taxon>
        <taxon>Actinopterygii</taxon>
        <taxon>Neopterygii</taxon>
        <taxon>Teleostei</taxon>
        <taxon>Neoteleostei</taxon>
        <taxon>Acanthomorphata</taxon>
        <taxon>Ovalentaria</taxon>
        <taxon>Blenniimorphae</taxon>
        <taxon>Blenniiformes</taxon>
        <taxon>Gobiesocoidei</taxon>
        <taxon>Gobiesocidae</taxon>
        <taxon>Gobiesocinae</taxon>
        <taxon>Gouania</taxon>
    </lineage>
</organism>
<reference evidence="2" key="1">
    <citation type="submission" date="2025-08" db="UniProtKB">
        <authorList>
            <consortium name="Ensembl"/>
        </authorList>
    </citation>
    <scope>IDENTIFICATION</scope>
</reference>
<dbReference type="PANTHER" id="PTHR16165:SF9">
    <property type="entry name" value="NXPE FAMILY MEMBER 3"/>
    <property type="match status" value="1"/>
</dbReference>
<keyword evidence="3" id="KW-1185">Reference proteome</keyword>
<accession>A0A8C5DJR2</accession>
<dbReference type="InterPro" id="IPR057106">
    <property type="entry name" value="NXPE4_C"/>
</dbReference>
<evidence type="ECO:0000259" key="1">
    <source>
        <dbReference type="Pfam" id="PF24536"/>
    </source>
</evidence>
<dbReference type="Proteomes" id="UP000694680">
    <property type="component" value="Unassembled WGS sequence"/>
</dbReference>
<evidence type="ECO:0000313" key="2">
    <source>
        <dbReference type="Ensembl" id="ENSGWIP00000007012.1"/>
    </source>
</evidence>
<dbReference type="PANTHER" id="PTHR16165">
    <property type="entry name" value="NXPE FAMILY MEMBER"/>
    <property type="match status" value="1"/>
</dbReference>
<name>A0A8C5DJR2_GOUWI</name>
<dbReference type="Ensembl" id="ENSGWIT00000007758.1">
    <property type="protein sequence ID" value="ENSGWIP00000007012.1"/>
    <property type="gene ID" value="ENSGWIG00000004099.1"/>
</dbReference>
<dbReference type="Pfam" id="PF24536">
    <property type="entry name" value="NXPE4_C"/>
    <property type="match status" value="1"/>
</dbReference>
<proteinExistence type="predicted"/>
<evidence type="ECO:0000313" key="3">
    <source>
        <dbReference type="Proteomes" id="UP000694680"/>
    </source>
</evidence>
<reference evidence="2" key="2">
    <citation type="submission" date="2025-09" db="UniProtKB">
        <authorList>
            <consortium name="Ensembl"/>
        </authorList>
    </citation>
    <scope>IDENTIFICATION</scope>
</reference>
<protein>
    <recommendedName>
        <fullName evidence="1">NXPE C-terminal domain-containing protein</fullName>
    </recommendedName>
</protein>
<dbReference type="AlphaFoldDB" id="A0A8C5DJR2"/>
<feature type="domain" description="NXPE C-terminal" evidence="1">
    <location>
        <begin position="5"/>
        <end position="194"/>
    </location>
</feature>
<sequence>FSRSANCEEGKVVHMYGDSTIRQWFEYLNTTLPGSRLFGCWKKIGPNMALDHENNILVTYRCHGPPIRFGNVKVNELYYIANEVDRIAGGANIVVVVGIWSHFSTFPMEIYIRRLMTIRSAVSRLLARAPDTMVVIRTANLKALKSLYETLTNSMNVHLVDAWEMVLAHHFPHNLHPEPPIIKNMINVLLSYICPSKGSLIVDEDGNLK</sequence>